<dbReference type="Pfam" id="PF02096">
    <property type="entry name" value="60KD_IMP"/>
    <property type="match status" value="1"/>
</dbReference>
<dbReference type="PANTHER" id="PTHR12428">
    <property type="entry name" value="OXA1"/>
    <property type="match status" value="1"/>
</dbReference>
<organism evidence="20 21">
    <name type="scientific">Candidatus Corynebacterium faecigallinarum</name>
    <dbReference type="NCBI Taxonomy" id="2838528"/>
    <lineage>
        <taxon>Bacteria</taxon>
        <taxon>Bacillati</taxon>
        <taxon>Actinomycetota</taxon>
        <taxon>Actinomycetes</taxon>
        <taxon>Mycobacteriales</taxon>
        <taxon>Corynebacteriaceae</taxon>
        <taxon>Corynebacterium</taxon>
    </lineage>
</organism>
<keyword evidence="5" id="KW-1003">Cell membrane</keyword>
<keyword evidence="9 18" id="KW-0472">Membrane</keyword>
<feature type="domain" description="Membrane insertase YidC/Oxa/ALB C-terminal" evidence="19">
    <location>
        <begin position="32"/>
        <end position="285"/>
    </location>
</feature>
<dbReference type="InterPro" id="IPR047196">
    <property type="entry name" value="YidC_ALB_C"/>
</dbReference>
<feature type="transmembrane region" description="Helical" evidence="18">
    <location>
        <begin position="189"/>
        <end position="210"/>
    </location>
</feature>
<accession>A0A9D2TR95</accession>
<keyword evidence="7" id="KW-0653">Protein transport</keyword>
<dbReference type="GO" id="GO:0005886">
    <property type="term" value="C:plasma membrane"/>
    <property type="evidence" value="ECO:0007669"/>
    <property type="project" value="UniProtKB-SubCell"/>
</dbReference>
<feature type="transmembrane region" description="Helical" evidence="18">
    <location>
        <begin position="30"/>
        <end position="52"/>
    </location>
</feature>
<evidence type="ECO:0000313" key="21">
    <source>
        <dbReference type="Proteomes" id="UP000823858"/>
    </source>
</evidence>
<reference evidence="20" key="2">
    <citation type="submission" date="2021-04" db="EMBL/GenBank/DDBJ databases">
        <authorList>
            <person name="Gilroy R."/>
        </authorList>
    </citation>
    <scope>NUCLEOTIDE SEQUENCE</scope>
    <source>
        <strain evidence="20">ChiHjej13B12-4958</strain>
    </source>
</reference>
<feature type="region of interest" description="Disordered" evidence="17">
    <location>
        <begin position="297"/>
        <end position="397"/>
    </location>
</feature>
<keyword evidence="10" id="KW-0143">Chaperone</keyword>
<evidence type="ECO:0000256" key="14">
    <source>
        <dbReference type="ARBA" id="ARBA00033245"/>
    </source>
</evidence>
<name>A0A9D2TR95_9CORY</name>
<evidence type="ECO:0000256" key="5">
    <source>
        <dbReference type="ARBA" id="ARBA00022475"/>
    </source>
</evidence>
<evidence type="ECO:0000256" key="7">
    <source>
        <dbReference type="ARBA" id="ARBA00022927"/>
    </source>
</evidence>
<dbReference type="AlphaFoldDB" id="A0A9D2TR95"/>
<comment type="function">
    <text evidence="11">Required for the insertion and/or proper folding and/or complex formation of integral membrane proteins into the membrane. Involved in integration of membrane proteins that insert both dependently and independently of the Sec translocase complex, as well as at least some lipoproteins. Aids folding of multispanning membrane proteins.</text>
</comment>
<comment type="subunit">
    <text evidence="12">Interacts with the Sec translocase complex via SecD. Specifically interacts with transmembrane segments of nascent integral membrane proteins during membrane integration.</text>
</comment>
<evidence type="ECO:0000256" key="18">
    <source>
        <dbReference type="SAM" id="Phobius"/>
    </source>
</evidence>
<dbReference type="EMBL" id="DWVP01000023">
    <property type="protein sequence ID" value="HJC85844.1"/>
    <property type="molecule type" value="Genomic_DNA"/>
</dbReference>
<feature type="compositionally biased region" description="Basic and acidic residues" evidence="17">
    <location>
        <begin position="347"/>
        <end position="357"/>
    </location>
</feature>
<dbReference type="GO" id="GO:0032977">
    <property type="term" value="F:membrane insertase activity"/>
    <property type="evidence" value="ECO:0007669"/>
    <property type="project" value="InterPro"/>
</dbReference>
<comment type="caution">
    <text evidence="20">The sequence shown here is derived from an EMBL/GenBank/DDBJ whole genome shotgun (WGS) entry which is preliminary data.</text>
</comment>
<feature type="transmembrane region" description="Helical" evidence="18">
    <location>
        <begin position="95"/>
        <end position="118"/>
    </location>
</feature>
<dbReference type="InterPro" id="IPR001708">
    <property type="entry name" value="YidC/ALB3/OXA1/COX18"/>
</dbReference>
<dbReference type="NCBIfam" id="TIGR03592">
    <property type="entry name" value="yidC_oxa1_cterm"/>
    <property type="match status" value="1"/>
</dbReference>
<evidence type="ECO:0000256" key="8">
    <source>
        <dbReference type="ARBA" id="ARBA00022989"/>
    </source>
</evidence>
<dbReference type="CDD" id="cd20070">
    <property type="entry name" value="5TM_YidC_Alb3"/>
    <property type="match status" value="1"/>
</dbReference>
<gene>
    <name evidence="20" type="primary">yidC</name>
    <name evidence="20" type="ORF">H9751_09950</name>
</gene>
<dbReference type="InterPro" id="IPR028055">
    <property type="entry name" value="YidC/Oxa/ALB_C"/>
</dbReference>
<keyword evidence="4" id="KW-0813">Transport</keyword>
<evidence type="ECO:0000256" key="15">
    <source>
        <dbReference type="ARBA" id="ARBA00033342"/>
    </source>
</evidence>
<dbReference type="NCBIfam" id="NF002899">
    <property type="entry name" value="PRK03449.1"/>
    <property type="match status" value="1"/>
</dbReference>
<evidence type="ECO:0000256" key="16">
    <source>
        <dbReference type="RuleBase" id="RU003945"/>
    </source>
</evidence>
<evidence type="ECO:0000256" key="12">
    <source>
        <dbReference type="ARBA" id="ARBA00026028"/>
    </source>
</evidence>
<dbReference type="GO" id="GO:0051205">
    <property type="term" value="P:protein insertion into membrane"/>
    <property type="evidence" value="ECO:0007669"/>
    <property type="project" value="TreeGrafter"/>
</dbReference>
<evidence type="ECO:0000256" key="3">
    <source>
        <dbReference type="ARBA" id="ARBA00015325"/>
    </source>
</evidence>
<evidence type="ECO:0000256" key="9">
    <source>
        <dbReference type="ARBA" id="ARBA00023136"/>
    </source>
</evidence>
<reference evidence="20" key="1">
    <citation type="journal article" date="2021" name="PeerJ">
        <title>Extensive microbial diversity within the chicken gut microbiome revealed by metagenomics and culture.</title>
        <authorList>
            <person name="Gilroy R."/>
            <person name="Ravi A."/>
            <person name="Getino M."/>
            <person name="Pursley I."/>
            <person name="Horton D.L."/>
            <person name="Alikhan N.F."/>
            <person name="Baker D."/>
            <person name="Gharbi K."/>
            <person name="Hall N."/>
            <person name="Watson M."/>
            <person name="Adriaenssens E.M."/>
            <person name="Foster-Nyarko E."/>
            <person name="Jarju S."/>
            <person name="Secka A."/>
            <person name="Antonio M."/>
            <person name="Oren A."/>
            <person name="Chaudhuri R.R."/>
            <person name="La Ragione R."/>
            <person name="Hildebrand F."/>
            <person name="Pallen M.J."/>
        </authorList>
    </citation>
    <scope>NUCLEOTIDE SEQUENCE</scope>
    <source>
        <strain evidence="20">ChiHjej13B12-4958</strain>
    </source>
</reference>
<evidence type="ECO:0000256" key="17">
    <source>
        <dbReference type="SAM" id="MobiDB-lite"/>
    </source>
</evidence>
<feature type="transmembrane region" description="Helical" evidence="18">
    <location>
        <begin position="247"/>
        <end position="271"/>
    </location>
</feature>
<evidence type="ECO:0000259" key="19">
    <source>
        <dbReference type="Pfam" id="PF02096"/>
    </source>
</evidence>
<protein>
    <recommendedName>
        <fullName evidence="3">Membrane protein insertase YidC</fullName>
    </recommendedName>
    <alternativeName>
        <fullName evidence="15">Foldase YidC</fullName>
    </alternativeName>
    <alternativeName>
        <fullName evidence="14">Membrane integrase YidC</fullName>
    </alternativeName>
    <alternativeName>
        <fullName evidence="13">Membrane protein YidC</fullName>
    </alternativeName>
</protein>
<dbReference type="GO" id="GO:0015031">
    <property type="term" value="P:protein transport"/>
    <property type="evidence" value="ECO:0007669"/>
    <property type="project" value="UniProtKB-KW"/>
</dbReference>
<sequence>MLDFIYYPISAVLWFWHKVFGFVLGPDSGLSWALAIIFLVVTIRSLLVRPTIKQLRSSRKMQEMQPRMQAIRKKYANDQQQQALEMRKLQKEMGVNPLASCLPMLVQIPIFIGLFHVLRSFNRTGDGMGQLGMTIEETRNTSNYVFGVDEVQSFLDARLFGTPLSGFISMSEDAFGAFAADGSVDFERWNIIIVVLPLMAIASVLMHFNARMSMDRQKKRQAAQPKKKAGTAQEDMMQNQMMMMQKLMLWVMPVMMFAGGFLWQVGLAVYMCANTTWMFVQQLLVFRKMDREEEEEKEAKLAAKRTNAPKPGKKPKGGAAAAAASAGNVATVSGEDAGDAQDAQDALEGRDGAEVVKDASAVSQASSGSAEGAGSSSKLDDEQARKYRAQAEAMTPEALDSAITRLQDVIDNPPSKNQRKKRGRNLEFLAILEDVKQSKA</sequence>
<evidence type="ECO:0000256" key="10">
    <source>
        <dbReference type="ARBA" id="ARBA00023186"/>
    </source>
</evidence>
<evidence type="ECO:0000256" key="13">
    <source>
        <dbReference type="ARBA" id="ARBA00031538"/>
    </source>
</evidence>
<keyword evidence="8 18" id="KW-1133">Transmembrane helix</keyword>
<evidence type="ECO:0000256" key="1">
    <source>
        <dbReference type="ARBA" id="ARBA00004651"/>
    </source>
</evidence>
<keyword evidence="6 16" id="KW-0812">Transmembrane</keyword>
<proteinExistence type="inferred from homology"/>
<evidence type="ECO:0000256" key="11">
    <source>
        <dbReference type="ARBA" id="ARBA00025034"/>
    </source>
</evidence>
<dbReference type="Proteomes" id="UP000823858">
    <property type="component" value="Unassembled WGS sequence"/>
</dbReference>
<evidence type="ECO:0000256" key="4">
    <source>
        <dbReference type="ARBA" id="ARBA00022448"/>
    </source>
</evidence>
<evidence type="ECO:0000256" key="2">
    <source>
        <dbReference type="ARBA" id="ARBA00010527"/>
    </source>
</evidence>
<comment type="subcellular location">
    <subcellularLocation>
        <location evidence="1">Cell membrane</location>
        <topology evidence="1">Multi-pass membrane protein</topology>
    </subcellularLocation>
    <subcellularLocation>
        <location evidence="16">Membrane</location>
        <topology evidence="16">Multi-pass membrane protein</topology>
    </subcellularLocation>
</comment>
<dbReference type="PANTHER" id="PTHR12428:SF65">
    <property type="entry name" value="CYTOCHROME C OXIDASE ASSEMBLY PROTEIN COX18, MITOCHONDRIAL"/>
    <property type="match status" value="1"/>
</dbReference>
<feature type="compositionally biased region" description="Low complexity" evidence="17">
    <location>
        <begin position="317"/>
        <end position="327"/>
    </location>
</feature>
<evidence type="ECO:0000313" key="20">
    <source>
        <dbReference type="EMBL" id="HJC85844.1"/>
    </source>
</evidence>
<feature type="compositionally biased region" description="Low complexity" evidence="17">
    <location>
        <begin position="359"/>
        <end position="377"/>
    </location>
</feature>
<evidence type="ECO:0000256" key="6">
    <source>
        <dbReference type="ARBA" id="ARBA00022692"/>
    </source>
</evidence>
<comment type="similarity">
    <text evidence="2">Belongs to the OXA1/ALB3/YidC family. Type 1 subfamily.</text>
</comment>